<dbReference type="Pfam" id="PF03797">
    <property type="entry name" value="Autotransporter"/>
    <property type="match status" value="1"/>
</dbReference>
<accession>A0A6G7VG49</accession>
<dbReference type="Proteomes" id="UP000502699">
    <property type="component" value="Chromosome"/>
</dbReference>
<dbReference type="SUPFAM" id="SSF103515">
    <property type="entry name" value="Autotransporter"/>
    <property type="match status" value="1"/>
</dbReference>
<feature type="domain" description="Autotransporter" evidence="1">
    <location>
        <begin position="186"/>
        <end position="482"/>
    </location>
</feature>
<dbReference type="KEGG" id="cjap:GWK36_13695"/>
<evidence type="ECO:0000313" key="2">
    <source>
        <dbReference type="EMBL" id="QIK38856.1"/>
    </source>
</evidence>
<dbReference type="PROSITE" id="PS51208">
    <property type="entry name" value="AUTOTRANSPORTER"/>
    <property type="match status" value="1"/>
</dbReference>
<dbReference type="EMBL" id="CP048029">
    <property type="protein sequence ID" value="QIK38856.1"/>
    <property type="molecule type" value="Genomic_DNA"/>
</dbReference>
<protein>
    <submittedName>
        <fullName evidence="2">Autotransporter outer membrane beta-barrel domain-containing protein</fullName>
    </submittedName>
</protein>
<dbReference type="SMART" id="SM00869">
    <property type="entry name" value="Autotransporter"/>
    <property type="match status" value="1"/>
</dbReference>
<gene>
    <name evidence="2" type="ORF">GWK36_13695</name>
</gene>
<name>A0A6G7VG49_9GAMM</name>
<dbReference type="NCBIfam" id="TIGR01414">
    <property type="entry name" value="autotrans_barl"/>
    <property type="match status" value="1"/>
</dbReference>
<evidence type="ECO:0000259" key="1">
    <source>
        <dbReference type="PROSITE" id="PS51208"/>
    </source>
</evidence>
<sequence length="482" mass="51450">MSRIKAPQAAVSAAILGMACYGQGTESNADAVLVPGRQLFAAVSNTAAPLATSTAPDESTVLASGAALDQAAASTSNTNTQGVAGTLFHACHSGANVGTVFQSDCDLLLRGATQDPAGVAQALSVLTPDQVLAPRNESVQQVSAGLGVVSMRLEGLRSAARDQVSVTSLAAQMLRQATGGGASADLDLGRGGLFFNLKYLDTEQDRNRYTSGYDQDGLRLTLGADYRVQDNLILGLFANYASADTSYWLNKGGMDTTTWGLGLYGTYYWDNGSFIEGSLGYDTHDYDLTRRLDYSIVVDGVRTQVRQLAISDPDGRTFYASLGGGYNLDVQAFTLMPSLKFNYLRNHLDSYHERISDPSAPGGGMGLAFDSQTYESFTSRLGFTIARAFSSGVGVWVPQLSLDWVHEFSADQKQLAARFVNDLSATPLALTTSSPDRNYFDLGIGLAGQFAQGRSAFISINKLLGYEDIEHYSITGGVRMEF</sequence>
<dbReference type="PROSITE" id="PS51257">
    <property type="entry name" value="PROKAR_LIPOPROTEIN"/>
    <property type="match status" value="1"/>
</dbReference>
<dbReference type="InterPro" id="IPR036709">
    <property type="entry name" value="Autotransporte_beta_dom_sf"/>
</dbReference>
<dbReference type="RefSeq" id="WP_166271932.1">
    <property type="nucleotide sequence ID" value="NZ_CP048029.1"/>
</dbReference>
<dbReference type="InterPro" id="IPR005546">
    <property type="entry name" value="Autotransporte_beta"/>
</dbReference>
<dbReference type="AlphaFoldDB" id="A0A6G7VG49"/>
<keyword evidence="3" id="KW-1185">Reference proteome</keyword>
<dbReference type="GO" id="GO:0019867">
    <property type="term" value="C:outer membrane"/>
    <property type="evidence" value="ECO:0007669"/>
    <property type="project" value="InterPro"/>
</dbReference>
<reference evidence="3" key="1">
    <citation type="submission" date="2020-01" db="EMBL/GenBank/DDBJ databases">
        <title>Caldichromatium gen. nov., sp. nov., a thermophilic purple sulfur bacterium member of the family Chromatiaceae isolated from Nakabusa hot spring, Japan.</title>
        <authorList>
            <person name="Saini M.K."/>
            <person name="Hanada S."/>
            <person name="Tank M."/>
        </authorList>
    </citation>
    <scope>NUCLEOTIDE SEQUENCE [LARGE SCALE GENOMIC DNA]</scope>
    <source>
        <strain evidence="3">No.7</strain>
    </source>
</reference>
<dbReference type="Gene3D" id="2.40.128.130">
    <property type="entry name" value="Autotransporter beta-domain"/>
    <property type="match status" value="1"/>
</dbReference>
<proteinExistence type="predicted"/>
<evidence type="ECO:0000313" key="3">
    <source>
        <dbReference type="Proteomes" id="UP000502699"/>
    </source>
</evidence>
<organism evidence="2 3">
    <name type="scientific">Caldichromatium japonicum</name>
    <dbReference type="NCBI Taxonomy" id="2699430"/>
    <lineage>
        <taxon>Bacteria</taxon>
        <taxon>Pseudomonadati</taxon>
        <taxon>Pseudomonadota</taxon>
        <taxon>Gammaproteobacteria</taxon>
        <taxon>Chromatiales</taxon>
        <taxon>Chromatiaceae</taxon>
        <taxon>Caldichromatium</taxon>
    </lineage>
</organism>
<dbReference type="InterPro" id="IPR006315">
    <property type="entry name" value="OM_autotransptr_brl_dom"/>
</dbReference>